<feature type="compositionally biased region" description="Basic and acidic residues" evidence="12">
    <location>
        <begin position="472"/>
        <end position="484"/>
    </location>
</feature>
<evidence type="ECO:0000256" key="1">
    <source>
        <dbReference type="ARBA" id="ARBA00004651"/>
    </source>
</evidence>
<dbReference type="InterPro" id="IPR050558">
    <property type="entry name" value="PTS_Sugar-Specific_Components"/>
</dbReference>
<dbReference type="PROSITE" id="PS00371">
    <property type="entry name" value="PTS_EIIA_TYPE_1_HIS"/>
    <property type="match status" value="1"/>
</dbReference>
<organism evidence="17 18">
    <name type="scientific">Providencia huashanensis</name>
    <dbReference type="NCBI Taxonomy" id="3037798"/>
    <lineage>
        <taxon>Bacteria</taxon>
        <taxon>Pseudomonadati</taxon>
        <taxon>Pseudomonadota</taxon>
        <taxon>Gammaproteobacteria</taxon>
        <taxon>Enterobacterales</taxon>
        <taxon>Morganellaceae</taxon>
        <taxon>Providencia</taxon>
    </lineage>
</organism>
<dbReference type="InterPro" id="IPR036878">
    <property type="entry name" value="Glu_permease_IIB"/>
</dbReference>
<comment type="subcellular location">
    <subcellularLocation>
        <location evidence="1">Cell membrane</location>
        <topology evidence="1">Multi-pass membrane protein</topology>
    </subcellularLocation>
</comment>
<dbReference type="InterPro" id="IPR011297">
    <property type="entry name" value="PTS_IIABC_b_glu"/>
</dbReference>
<keyword evidence="6" id="KW-0598">Phosphotransferase system</keyword>
<dbReference type="SUPFAM" id="SSF55604">
    <property type="entry name" value="Glucose permease domain IIB"/>
    <property type="match status" value="1"/>
</dbReference>
<reference evidence="17" key="1">
    <citation type="submission" date="2023-07" db="EMBL/GenBank/DDBJ databases">
        <authorList>
            <person name="Yang W."/>
            <person name="Chen J."/>
            <person name="Ji P."/>
            <person name="Hu F."/>
        </authorList>
    </citation>
    <scope>NUCLEOTIDE SEQUENCE</scope>
    <source>
        <strain evidence="17">CRE-138-0111</strain>
    </source>
</reference>
<comment type="caution">
    <text evidence="17">The sequence shown here is derived from an EMBL/GenBank/DDBJ whole genome shotgun (WGS) entry which is preliminary data.</text>
</comment>
<keyword evidence="3" id="KW-1003">Cell membrane</keyword>
<keyword evidence="4" id="KW-0762">Sugar transport</keyword>
<feature type="domain" description="PTS EIIC type-1" evidence="16">
    <location>
        <begin position="109"/>
        <end position="458"/>
    </location>
</feature>
<evidence type="ECO:0000256" key="4">
    <source>
        <dbReference type="ARBA" id="ARBA00022597"/>
    </source>
</evidence>
<evidence type="ECO:0000256" key="13">
    <source>
        <dbReference type="SAM" id="Phobius"/>
    </source>
</evidence>
<keyword evidence="2" id="KW-0813">Transport</keyword>
<dbReference type="InterPro" id="IPR001127">
    <property type="entry name" value="PTS_EIIA_1_perm"/>
</dbReference>
<evidence type="ECO:0000259" key="15">
    <source>
        <dbReference type="PROSITE" id="PS51098"/>
    </source>
</evidence>
<evidence type="ECO:0000256" key="8">
    <source>
        <dbReference type="ARBA" id="ARBA00022777"/>
    </source>
</evidence>
<evidence type="ECO:0000313" key="17">
    <source>
        <dbReference type="EMBL" id="MDO7856608.1"/>
    </source>
</evidence>
<feature type="active site" description="Phosphocysteine intermediate; for EIIB activity" evidence="11">
    <location>
        <position position="26"/>
    </location>
</feature>
<dbReference type="PROSITE" id="PS01035">
    <property type="entry name" value="PTS_EIIB_TYPE_1_CYS"/>
    <property type="match status" value="1"/>
</dbReference>
<gene>
    <name evidence="17" type="ORF">Q5E86_09615</name>
</gene>
<keyword evidence="18" id="KW-1185">Reference proteome</keyword>
<dbReference type="NCBIfam" id="TIGR01995">
    <property type="entry name" value="PTS-II-ABC-beta"/>
    <property type="match status" value="1"/>
</dbReference>
<keyword evidence="5 17" id="KW-0808">Transferase</keyword>
<dbReference type="NCBIfam" id="TIGR00830">
    <property type="entry name" value="PTBA"/>
    <property type="match status" value="1"/>
</dbReference>
<dbReference type="InterPro" id="IPR013013">
    <property type="entry name" value="PTS_EIIC_1"/>
</dbReference>
<dbReference type="Pfam" id="PF00358">
    <property type="entry name" value="PTS_EIIA_1"/>
    <property type="match status" value="1"/>
</dbReference>
<dbReference type="EMBL" id="JAUQTG010000004">
    <property type="protein sequence ID" value="MDO7856608.1"/>
    <property type="molecule type" value="Genomic_DNA"/>
</dbReference>
<dbReference type="Gene3D" id="3.30.1360.60">
    <property type="entry name" value="Glucose permease domain IIB"/>
    <property type="match status" value="1"/>
</dbReference>
<protein>
    <submittedName>
        <fullName evidence="17">Beta-glucoside-specific PTS transporter subunit IIABC</fullName>
        <ecNumber evidence="17">2.7.1.-</ecNumber>
    </submittedName>
</protein>
<feature type="transmembrane region" description="Helical" evidence="13">
    <location>
        <begin position="382"/>
        <end position="405"/>
    </location>
</feature>
<feature type="transmembrane region" description="Helical" evidence="13">
    <location>
        <begin position="209"/>
        <end position="228"/>
    </location>
</feature>
<evidence type="ECO:0000256" key="12">
    <source>
        <dbReference type="SAM" id="MobiDB-lite"/>
    </source>
</evidence>
<evidence type="ECO:0000256" key="2">
    <source>
        <dbReference type="ARBA" id="ARBA00022448"/>
    </source>
</evidence>
<dbReference type="PROSITE" id="PS51098">
    <property type="entry name" value="PTS_EIIB_TYPE_1"/>
    <property type="match status" value="1"/>
</dbReference>
<dbReference type="InterPro" id="IPR018113">
    <property type="entry name" value="PTrfase_EIIB_Cys"/>
</dbReference>
<feature type="transmembrane region" description="Helical" evidence="13">
    <location>
        <begin position="282"/>
        <end position="308"/>
    </location>
</feature>
<keyword evidence="10 13" id="KW-0472">Membrane</keyword>
<evidence type="ECO:0000256" key="9">
    <source>
        <dbReference type="ARBA" id="ARBA00022989"/>
    </source>
</evidence>
<dbReference type="Gene3D" id="2.70.70.10">
    <property type="entry name" value="Glucose Permease (Domain IIA)"/>
    <property type="match status" value="1"/>
</dbReference>
<dbReference type="Proteomes" id="UP001176478">
    <property type="component" value="Unassembled WGS sequence"/>
</dbReference>
<evidence type="ECO:0000256" key="3">
    <source>
        <dbReference type="ARBA" id="ARBA00022475"/>
    </source>
</evidence>
<evidence type="ECO:0000256" key="10">
    <source>
        <dbReference type="ARBA" id="ARBA00023136"/>
    </source>
</evidence>
<accession>A0ABT9AQE8</accession>
<dbReference type="EC" id="2.7.1.-" evidence="17"/>
<dbReference type="InterPro" id="IPR011055">
    <property type="entry name" value="Dup_hybrid_motif"/>
</dbReference>
<feature type="transmembrane region" description="Helical" evidence="13">
    <location>
        <begin position="240"/>
        <end position="262"/>
    </location>
</feature>
<dbReference type="PANTHER" id="PTHR30175:SF1">
    <property type="entry name" value="PTS SYSTEM ARBUTIN-, CELLOBIOSE-, AND SALICIN-SPECIFIC EIIBC COMPONENT-RELATED"/>
    <property type="match status" value="1"/>
</dbReference>
<dbReference type="CDD" id="cd00212">
    <property type="entry name" value="PTS_IIB_glc"/>
    <property type="match status" value="1"/>
</dbReference>
<keyword evidence="9 13" id="KW-1133">Transmembrane helix</keyword>
<feature type="transmembrane region" description="Helical" evidence="13">
    <location>
        <begin position="425"/>
        <end position="446"/>
    </location>
</feature>
<dbReference type="PANTHER" id="PTHR30175">
    <property type="entry name" value="PHOSPHOTRANSFERASE SYSTEM TRANSPORT PROTEIN"/>
    <property type="match status" value="1"/>
</dbReference>
<feature type="region of interest" description="Disordered" evidence="12">
    <location>
        <begin position="455"/>
        <end position="487"/>
    </location>
</feature>
<reference evidence="17" key="2">
    <citation type="journal article" date="2024" name="Int. J. Antimicrob. Agents">
        <title>Identification of a novel Providencia species showing multi-drug-resistant in three patients with hospital-acquired infection.</title>
        <authorList>
            <person name="Yang W."/>
            <person name="Chen J."/>
            <person name="Yang F."/>
            <person name="Ji P."/>
            <person name="Shen S."/>
            <person name="Yin D."/>
            <person name="Hu F."/>
        </authorList>
    </citation>
    <scope>NUCLEOTIDE SEQUENCE</scope>
    <source>
        <strain evidence="17">CRE-138-0111</strain>
    </source>
</reference>
<evidence type="ECO:0000256" key="6">
    <source>
        <dbReference type="ARBA" id="ARBA00022683"/>
    </source>
</evidence>
<evidence type="ECO:0000256" key="11">
    <source>
        <dbReference type="PROSITE-ProRule" id="PRU00421"/>
    </source>
</evidence>
<evidence type="ECO:0000259" key="16">
    <source>
        <dbReference type="PROSITE" id="PS51103"/>
    </source>
</evidence>
<feature type="transmembrane region" description="Helical" evidence="13">
    <location>
        <begin position="354"/>
        <end position="375"/>
    </location>
</feature>
<feature type="domain" description="PTS EIIB type-1" evidence="15">
    <location>
        <begin position="4"/>
        <end position="86"/>
    </location>
</feature>
<feature type="transmembrane region" description="Helical" evidence="13">
    <location>
        <begin position="107"/>
        <end position="128"/>
    </location>
</feature>
<dbReference type="InterPro" id="IPR001996">
    <property type="entry name" value="PTS_IIB_1"/>
</dbReference>
<feature type="transmembrane region" description="Helical" evidence="13">
    <location>
        <begin position="180"/>
        <end position="203"/>
    </location>
</feature>
<dbReference type="Pfam" id="PF00367">
    <property type="entry name" value="PTS_EIIB"/>
    <property type="match status" value="1"/>
</dbReference>
<evidence type="ECO:0000259" key="14">
    <source>
        <dbReference type="PROSITE" id="PS51093"/>
    </source>
</evidence>
<evidence type="ECO:0000256" key="5">
    <source>
        <dbReference type="ARBA" id="ARBA00022679"/>
    </source>
</evidence>
<dbReference type="InterPro" id="IPR003352">
    <property type="entry name" value="PTS_EIIC"/>
</dbReference>
<dbReference type="SUPFAM" id="SSF51261">
    <property type="entry name" value="Duplicated hybrid motif"/>
    <property type="match status" value="1"/>
</dbReference>
<name>A0ABT9AQE8_9GAMM</name>
<keyword evidence="7 13" id="KW-0812">Transmembrane</keyword>
<proteinExistence type="predicted"/>
<feature type="transmembrane region" description="Helical" evidence="13">
    <location>
        <begin position="148"/>
        <end position="168"/>
    </location>
</feature>
<evidence type="ECO:0000256" key="7">
    <source>
        <dbReference type="ARBA" id="ARBA00022692"/>
    </source>
</evidence>
<dbReference type="PROSITE" id="PS51103">
    <property type="entry name" value="PTS_EIIC_TYPE_1"/>
    <property type="match status" value="1"/>
</dbReference>
<sequence length="648" mass="70897">MESRQVAEQIITLIGGKNNISQHWHCITRLRFNLHNNELVNVDKLRDIPWVLGVNFLGNQLQVILGSHVTHVFTELHKIVEPHGSAITNEASPPEISETKQNIVNTFFDFLSGIFTPILPAIIGTGLLKGLLALFDMSGLIPNGSSEYRILYTISDSAFYFLPILLAFSVARKFKTNEYIAVTLAFILVYPIFQGEPALSFFGITIPNITYNFTVIPIILGVWLLSYINRWVEKIIPASIKIIFVPLLVLIISSIITLSLLAPLGYYVGEYLQQTFSALFNIAGPVAGFIMGGCLSLLVITGMHYAFFPATFSNFKTLGYDFVLLPISLSSNLAQAGATLAVAIKSKNTKLKSIAYSSSLSAIFGITEPAIYGVTMCLKKPFYAALIGGAVGGGIIGSFAVKAFAFSIPGITALPTYVEAGTNNFMFICLAVISSFTLAFIITLFLKLDESGLEPSKDSLPTCRDNTPPHQEIPEKTQSKETNHNKQPPHLCLFAPISGETLPLEQVPDTVFANKIIGDGVAIIPSDNKVYAPIDGTISMVTPSKHAIGITTPDGLDILIHVGIDTVSLNGEGFTLHVNEKDSVKSGDLLIEFDIENITKHSLSTITPVLITNFDEFSELQVINQPYVTSNKTTLLTVNWFRKRKLWN</sequence>
<keyword evidence="8" id="KW-0418">Kinase</keyword>
<evidence type="ECO:0000313" key="18">
    <source>
        <dbReference type="Proteomes" id="UP001176478"/>
    </source>
</evidence>
<dbReference type="Pfam" id="PF02378">
    <property type="entry name" value="PTS_EIIC"/>
    <property type="match status" value="1"/>
</dbReference>
<feature type="domain" description="PTS EIIA type-1" evidence="14">
    <location>
        <begin position="509"/>
        <end position="613"/>
    </location>
</feature>
<dbReference type="GO" id="GO:0016740">
    <property type="term" value="F:transferase activity"/>
    <property type="evidence" value="ECO:0007669"/>
    <property type="project" value="UniProtKB-KW"/>
</dbReference>
<dbReference type="PROSITE" id="PS51093">
    <property type="entry name" value="PTS_EIIA_TYPE_1"/>
    <property type="match status" value="1"/>
</dbReference>